<keyword evidence="2" id="KW-1133">Transmembrane helix</keyword>
<keyword evidence="4" id="KW-1185">Reference proteome</keyword>
<evidence type="ECO:0000313" key="3">
    <source>
        <dbReference type="EMBL" id="KFM78060.1"/>
    </source>
</evidence>
<feature type="compositionally biased region" description="Polar residues" evidence="1">
    <location>
        <begin position="1"/>
        <end position="11"/>
    </location>
</feature>
<gene>
    <name evidence="3" type="ORF">X975_10267</name>
</gene>
<feature type="transmembrane region" description="Helical" evidence="2">
    <location>
        <begin position="28"/>
        <end position="50"/>
    </location>
</feature>
<evidence type="ECO:0000256" key="1">
    <source>
        <dbReference type="SAM" id="MobiDB-lite"/>
    </source>
</evidence>
<name>A0A087UL21_STEMI</name>
<feature type="region of interest" description="Disordered" evidence="1">
    <location>
        <begin position="1"/>
        <end position="26"/>
    </location>
</feature>
<dbReference type="STRING" id="407821.A0A087UL21"/>
<sequence length="70" mass="7970">MNLEYSRNMSSVDELPKKKEHGKGKGPISWKTFLVTFGIGGIFLTGMLYVKKEKQLALEKERRRELGKAA</sequence>
<evidence type="ECO:0000256" key="2">
    <source>
        <dbReference type="SAM" id="Phobius"/>
    </source>
</evidence>
<dbReference type="AlphaFoldDB" id="A0A087UL21"/>
<dbReference type="OrthoDB" id="270009at2759"/>
<reference evidence="3 4" key="1">
    <citation type="submission" date="2013-11" db="EMBL/GenBank/DDBJ databases">
        <title>Genome sequencing of Stegodyphus mimosarum.</title>
        <authorList>
            <person name="Bechsgaard J."/>
        </authorList>
    </citation>
    <scope>NUCLEOTIDE SEQUENCE [LARGE SCALE GENOMIC DNA]</scope>
</reference>
<protein>
    <submittedName>
        <fullName evidence="3">Uncharacterized protein</fullName>
    </submittedName>
</protein>
<keyword evidence="2" id="KW-0812">Transmembrane</keyword>
<evidence type="ECO:0000313" key="4">
    <source>
        <dbReference type="Proteomes" id="UP000054359"/>
    </source>
</evidence>
<keyword evidence="2" id="KW-0472">Membrane</keyword>
<dbReference type="Proteomes" id="UP000054359">
    <property type="component" value="Unassembled WGS sequence"/>
</dbReference>
<accession>A0A087UL21</accession>
<proteinExistence type="predicted"/>
<feature type="non-terminal residue" evidence="3">
    <location>
        <position position="70"/>
    </location>
</feature>
<organism evidence="3 4">
    <name type="scientific">Stegodyphus mimosarum</name>
    <name type="common">African social velvet spider</name>
    <dbReference type="NCBI Taxonomy" id="407821"/>
    <lineage>
        <taxon>Eukaryota</taxon>
        <taxon>Metazoa</taxon>
        <taxon>Ecdysozoa</taxon>
        <taxon>Arthropoda</taxon>
        <taxon>Chelicerata</taxon>
        <taxon>Arachnida</taxon>
        <taxon>Araneae</taxon>
        <taxon>Araneomorphae</taxon>
        <taxon>Entelegynae</taxon>
        <taxon>Eresoidea</taxon>
        <taxon>Eresidae</taxon>
        <taxon>Stegodyphus</taxon>
    </lineage>
</organism>
<dbReference type="EMBL" id="KK120334">
    <property type="protein sequence ID" value="KFM78060.1"/>
    <property type="molecule type" value="Genomic_DNA"/>
</dbReference>